<sequence>MAEQRERICDGDSEHDPIFVKCGCHRQWWCGRGRDVPSQSAMLPPSTWQGAAMVGGVGRSGASAVEAGERVRQPPGPAITPGDHATTLRHGHALRCGSILPDMVERKGDIPNLKFRQLVPRGSPAKFCRVCGRKLRSKRSIRLGVGPVCARRA</sequence>
<dbReference type="Pfam" id="PF19474">
    <property type="entry name" value="DUF6011"/>
    <property type="match status" value="1"/>
</dbReference>
<name>A0A9W5UX74_9ACTN</name>
<dbReference type="Proteomes" id="UP000607311">
    <property type="component" value="Unassembled WGS sequence"/>
</dbReference>
<gene>
    <name evidence="1" type="ORF">Vse01_42180</name>
</gene>
<reference evidence="1" key="1">
    <citation type="submission" date="2021-01" db="EMBL/GenBank/DDBJ databases">
        <title>Whole genome shotgun sequence of Verrucosispora sediminis NBRC 107745.</title>
        <authorList>
            <person name="Komaki H."/>
            <person name="Tamura T."/>
        </authorList>
    </citation>
    <scope>NUCLEOTIDE SEQUENCE</scope>
    <source>
        <strain evidence="1">NBRC 107745</strain>
    </source>
</reference>
<organism evidence="1 2">
    <name type="scientific">Micromonospora sediminimaris</name>
    <dbReference type="NCBI Taxonomy" id="547162"/>
    <lineage>
        <taxon>Bacteria</taxon>
        <taxon>Bacillati</taxon>
        <taxon>Actinomycetota</taxon>
        <taxon>Actinomycetes</taxon>
        <taxon>Micromonosporales</taxon>
        <taxon>Micromonosporaceae</taxon>
        <taxon>Micromonospora</taxon>
    </lineage>
</organism>
<evidence type="ECO:0000313" key="2">
    <source>
        <dbReference type="Proteomes" id="UP000607311"/>
    </source>
</evidence>
<keyword evidence="2" id="KW-1185">Reference proteome</keyword>
<dbReference type="EMBL" id="BOPD01000026">
    <property type="protein sequence ID" value="GIJ35070.1"/>
    <property type="molecule type" value="Genomic_DNA"/>
</dbReference>
<evidence type="ECO:0000313" key="1">
    <source>
        <dbReference type="EMBL" id="GIJ35070.1"/>
    </source>
</evidence>
<protein>
    <submittedName>
        <fullName evidence="1">Uncharacterized protein</fullName>
    </submittedName>
</protein>
<proteinExistence type="predicted"/>
<dbReference type="InterPro" id="IPR046053">
    <property type="entry name" value="DUF6011"/>
</dbReference>
<accession>A0A9W5UX74</accession>
<dbReference type="AlphaFoldDB" id="A0A9W5UX74"/>
<comment type="caution">
    <text evidence="1">The sequence shown here is derived from an EMBL/GenBank/DDBJ whole genome shotgun (WGS) entry which is preliminary data.</text>
</comment>